<keyword evidence="1" id="KW-0175">Coiled coil</keyword>
<evidence type="ECO:0000313" key="2">
    <source>
        <dbReference type="EMBL" id="GAF75835.1"/>
    </source>
</evidence>
<feature type="coiled-coil region" evidence="1">
    <location>
        <begin position="185"/>
        <end position="212"/>
    </location>
</feature>
<dbReference type="AlphaFoldDB" id="X0TI95"/>
<evidence type="ECO:0000256" key="1">
    <source>
        <dbReference type="SAM" id="Coils"/>
    </source>
</evidence>
<gene>
    <name evidence="2" type="ORF">S01H1_00879</name>
</gene>
<accession>X0TI95</accession>
<protein>
    <submittedName>
        <fullName evidence="2">Uncharacterized protein</fullName>
    </submittedName>
</protein>
<feature type="coiled-coil region" evidence="1">
    <location>
        <begin position="115"/>
        <end position="152"/>
    </location>
</feature>
<proteinExistence type="predicted"/>
<organism evidence="2">
    <name type="scientific">marine sediment metagenome</name>
    <dbReference type="NCBI Taxonomy" id="412755"/>
    <lineage>
        <taxon>unclassified sequences</taxon>
        <taxon>metagenomes</taxon>
        <taxon>ecological metagenomes</taxon>
    </lineage>
</organism>
<name>X0TI95_9ZZZZ</name>
<dbReference type="EMBL" id="BARS01000339">
    <property type="protein sequence ID" value="GAF75835.1"/>
    <property type="molecule type" value="Genomic_DNA"/>
</dbReference>
<sequence>QREAESASIRRAERERDARAVEEIRLELQRFEPLEQTVSAREAEERRLNECVLRLEQSLETIVKRLSLQEEVGRQLADRIEHNALGLGQMRETLADAEEERHASSSRILSLETALPKLQQHVAELQSMREQLSRQQDELLESQRRAESERSRALTEWRRQMEGFAHQMEGWAEQLRYFADQHEKNRRVLREVEDLARQVSQQQDQLRQVQRIAEDRMRHDFREWRSENERRWAQELESRKQAEQARAKLDGSHDQRLMALAQWRNDDLAQIGMLQERMDALFAQLKGEAERLREAQFSALQMQIKGYQNVLTEIQELLKNEEAAG</sequence>
<comment type="caution">
    <text evidence="2">The sequence shown here is derived from an EMBL/GenBank/DDBJ whole genome shotgun (WGS) entry which is preliminary data.</text>
</comment>
<feature type="non-terminal residue" evidence="2">
    <location>
        <position position="1"/>
    </location>
</feature>
<reference evidence="2" key="1">
    <citation type="journal article" date="2014" name="Front. Microbiol.">
        <title>High frequency of phylogenetically diverse reductive dehalogenase-homologous genes in deep subseafloor sedimentary metagenomes.</title>
        <authorList>
            <person name="Kawai M."/>
            <person name="Futagami T."/>
            <person name="Toyoda A."/>
            <person name="Takaki Y."/>
            <person name="Nishi S."/>
            <person name="Hori S."/>
            <person name="Arai W."/>
            <person name="Tsubouchi T."/>
            <person name="Morono Y."/>
            <person name="Uchiyama I."/>
            <person name="Ito T."/>
            <person name="Fujiyama A."/>
            <person name="Inagaki F."/>
            <person name="Takami H."/>
        </authorList>
    </citation>
    <scope>NUCLEOTIDE SEQUENCE</scope>
    <source>
        <strain evidence="2">Expedition CK06-06</strain>
    </source>
</reference>